<dbReference type="InterPro" id="IPR016763">
    <property type="entry name" value="VAP"/>
</dbReference>
<dbReference type="VEuPathDB" id="ToxoDB:ENH_00077120"/>
<sequence length="251" mass="26610">MPLLEVHPEKVLEIPFALFTSSIVQITLKNVSSHPFVAYKIKTTAPKSYLVRPSTGAVPQGESRSVQIVLQAPTEEPPKAAADRFLIQATAAASGEALPRNYWLELPKQQLEETRLSVSFKRAAAAAADAAAAAAAAAAGAAAGDAAGRAEAPAGGGGAPSSSSSSSAAAAAAAAAAADLRQQYDQLVEYTLAMERHKEDLTKENELLRQQLEKKSSSSSSSSSYKDIWYVPIYLFVAVMLWYLLERVFRG</sequence>
<feature type="transmembrane region" description="Helical" evidence="6">
    <location>
        <begin position="228"/>
        <end position="245"/>
    </location>
</feature>
<proteinExistence type="inferred from homology"/>
<dbReference type="Proteomes" id="UP000030754">
    <property type="component" value="Unassembled WGS sequence"/>
</dbReference>
<evidence type="ECO:0000256" key="2">
    <source>
        <dbReference type="ARBA" id="ARBA00008932"/>
    </source>
</evidence>
<evidence type="ECO:0000256" key="4">
    <source>
        <dbReference type="ARBA" id="ARBA00022989"/>
    </source>
</evidence>
<dbReference type="OrthoDB" id="264603at2759"/>
<feature type="domain" description="MSP" evidence="7">
    <location>
        <begin position="3"/>
        <end position="121"/>
    </location>
</feature>
<dbReference type="PANTHER" id="PTHR10809:SF6">
    <property type="entry name" value="AT11025P-RELATED"/>
    <property type="match status" value="1"/>
</dbReference>
<organism evidence="8 9">
    <name type="scientific">Eimeria necatrix</name>
    <dbReference type="NCBI Taxonomy" id="51315"/>
    <lineage>
        <taxon>Eukaryota</taxon>
        <taxon>Sar</taxon>
        <taxon>Alveolata</taxon>
        <taxon>Apicomplexa</taxon>
        <taxon>Conoidasida</taxon>
        <taxon>Coccidia</taxon>
        <taxon>Eucoccidiorida</taxon>
        <taxon>Eimeriorina</taxon>
        <taxon>Eimeriidae</taxon>
        <taxon>Eimeria</taxon>
    </lineage>
</organism>
<evidence type="ECO:0000256" key="1">
    <source>
        <dbReference type="ARBA" id="ARBA00004211"/>
    </source>
</evidence>
<comment type="subcellular location">
    <subcellularLocation>
        <location evidence="1">Membrane</location>
        <topology evidence="1">Single-pass type IV membrane protein</topology>
    </subcellularLocation>
</comment>
<evidence type="ECO:0000256" key="6">
    <source>
        <dbReference type="SAM" id="Phobius"/>
    </source>
</evidence>
<protein>
    <submittedName>
        <fullName evidence="8">Major sperm protein domain-containing protein, putative</fullName>
    </submittedName>
</protein>
<keyword evidence="9" id="KW-1185">Reference proteome</keyword>
<evidence type="ECO:0000259" key="7">
    <source>
        <dbReference type="PROSITE" id="PS50202"/>
    </source>
</evidence>
<dbReference type="PROSITE" id="PS50202">
    <property type="entry name" value="MSP"/>
    <property type="match status" value="1"/>
</dbReference>
<dbReference type="PANTHER" id="PTHR10809">
    <property type="entry name" value="VESICLE-ASSOCIATED MEMBRANE PROTEIN-ASSOCIATED PROTEIN"/>
    <property type="match status" value="1"/>
</dbReference>
<dbReference type="InterPro" id="IPR013783">
    <property type="entry name" value="Ig-like_fold"/>
</dbReference>
<gene>
    <name evidence="8" type="ORF">ENH_00077120</name>
</gene>
<evidence type="ECO:0000313" key="8">
    <source>
        <dbReference type="EMBL" id="CDJ70036.1"/>
    </source>
</evidence>
<dbReference type="GO" id="GO:0005789">
    <property type="term" value="C:endoplasmic reticulum membrane"/>
    <property type="evidence" value="ECO:0007669"/>
    <property type="project" value="InterPro"/>
</dbReference>
<dbReference type="Gene3D" id="2.60.40.10">
    <property type="entry name" value="Immunoglobulins"/>
    <property type="match status" value="1"/>
</dbReference>
<evidence type="ECO:0000256" key="3">
    <source>
        <dbReference type="ARBA" id="ARBA00022692"/>
    </source>
</evidence>
<dbReference type="GO" id="GO:0005886">
    <property type="term" value="C:plasma membrane"/>
    <property type="evidence" value="ECO:0007669"/>
    <property type="project" value="TreeGrafter"/>
</dbReference>
<dbReference type="SUPFAM" id="SSF49354">
    <property type="entry name" value="PapD-like"/>
    <property type="match status" value="1"/>
</dbReference>
<dbReference type="EMBL" id="HG725850">
    <property type="protein sequence ID" value="CDJ70036.1"/>
    <property type="molecule type" value="Genomic_DNA"/>
</dbReference>
<dbReference type="InterPro" id="IPR008962">
    <property type="entry name" value="PapD-like_sf"/>
</dbReference>
<accession>U6N859</accession>
<reference evidence="8" key="1">
    <citation type="submission" date="2013-10" db="EMBL/GenBank/DDBJ databases">
        <title>Genomic analysis of the causative agents of coccidiosis in chickens.</title>
        <authorList>
            <person name="Reid A.J."/>
            <person name="Blake D."/>
            <person name="Billington K."/>
            <person name="Browne H."/>
            <person name="Dunn M."/>
            <person name="Hung S."/>
            <person name="Kawahara F."/>
            <person name="Miranda-Saavedra D."/>
            <person name="Mourier T."/>
            <person name="Nagra H."/>
            <person name="Otto T.D."/>
            <person name="Rawlings N."/>
            <person name="Sanchez A."/>
            <person name="Sanders M."/>
            <person name="Subramaniam C."/>
            <person name="Tay Y."/>
            <person name="Dear P."/>
            <person name="Doerig C."/>
            <person name="Gruber A."/>
            <person name="Parkinson J."/>
            <person name="Shirley M."/>
            <person name="Wan K.L."/>
            <person name="Berriman M."/>
            <person name="Tomley F."/>
            <person name="Pain A."/>
        </authorList>
    </citation>
    <scope>NUCLEOTIDE SEQUENCE [LARGE SCALE GENOMIC DNA]</scope>
    <source>
        <strain evidence="8">Houghton</strain>
    </source>
</reference>
<keyword evidence="4 6" id="KW-1133">Transmembrane helix</keyword>
<dbReference type="Pfam" id="PF00635">
    <property type="entry name" value="Motile_Sperm"/>
    <property type="match status" value="1"/>
</dbReference>
<dbReference type="AlphaFoldDB" id="U6N859"/>
<dbReference type="GO" id="GO:0090158">
    <property type="term" value="P:endoplasmic reticulum membrane organization"/>
    <property type="evidence" value="ECO:0007669"/>
    <property type="project" value="TreeGrafter"/>
</dbReference>
<reference evidence="8" key="2">
    <citation type="submission" date="2013-10" db="EMBL/GenBank/DDBJ databases">
        <authorList>
            <person name="Aslett M."/>
        </authorList>
    </citation>
    <scope>NUCLEOTIDE SEQUENCE [LARGE SCALE GENOMIC DNA]</scope>
    <source>
        <strain evidence="8">Houghton</strain>
    </source>
</reference>
<keyword evidence="5 6" id="KW-0472">Membrane</keyword>
<dbReference type="RefSeq" id="XP_013438502.1">
    <property type="nucleotide sequence ID" value="XM_013583048.1"/>
</dbReference>
<evidence type="ECO:0000313" key="9">
    <source>
        <dbReference type="Proteomes" id="UP000030754"/>
    </source>
</evidence>
<evidence type="ECO:0000256" key="5">
    <source>
        <dbReference type="ARBA" id="ARBA00023136"/>
    </source>
</evidence>
<comment type="similarity">
    <text evidence="2">Belongs to the VAMP-associated protein (VAP) (TC 9.B.17) family.</text>
</comment>
<dbReference type="InterPro" id="IPR000535">
    <property type="entry name" value="MSP_dom"/>
</dbReference>
<name>U6N859_9EIME</name>
<dbReference type="GO" id="GO:0061817">
    <property type="term" value="P:endoplasmic reticulum-plasma membrane tethering"/>
    <property type="evidence" value="ECO:0007669"/>
    <property type="project" value="TreeGrafter"/>
</dbReference>
<dbReference type="GeneID" id="25477842"/>
<keyword evidence="3 6" id="KW-0812">Transmembrane</keyword>